<dbReference type="Pfam" id="PF07479">
    <property type="entry name" value="NAD_Gly3P_dh_C"/>
    <property type="match status" value="1"/>
</dbReference>
<dbReference type="PANTHER" id="PTHR11728:SF8">
    <property type="entry name" value="GLYCEROL-3-PHOSPHATE DEHYDROGENASE [NAD(+)]-RELATED"/>
    <property type="match status" value="1"/>
</dbReference>
<feature type="binding site" evidence="6">
    <location>
        <position position="150"/>
    </location>
    <ligand>
        <name>substrate</name>
    </ligand>
</feature>
<dbReference type="GO" id="GO:0046168">
    <property type="term" value="P:glycerol-3-phosphate catabolic process"/>
    <property type="evidence" value="ECO:0007669"/>
    <property type="project" value="UniProtKB-UniRule"/>
</dbReference>
<accession>A0AA39UMI5</accession>
<dbReference type="EC" id="1.1.1.8" evidence="9"/>
<dbReference type="InterPro" id="IPR011128">
    <property type="entry name" value="G3P_DH_NAD-dep_N"/>
</dbReference>
<feature type="active site" description="Proton acceptor" evidence="5">
    <location>
        <position position="244"/>
    </location>
</feature>
<organism evidence="12 13">
    <name type="scientific">Armillaria luteobubalina</name>
    <dbReference type="NCBI Taxonomy" id="153913"/>
    <lineage>
        <taxon>Eukaryota</taxon>
        <taxon>Fungi</taxon>
        <taxon>Dikarya</taxon>
        <taxon>Basidiomycota</taxon>
        <taxon>Agaricomycotina</taxon>
        <taxon>Agaricomycetes</taxon>
        <taxon>Agaricomycetidae</taxon>
        <taxon>Agaricales</taxon>
        <taxon>Marasmiineae</taxon>
        <taxon>Physalacriaceae</taxon>
        <taxon>Armillaria</taxon>
    </lineage>
</organism>
<dbReference type="NCBIfam" id="TIGR03376">
    <property type="entry name" value="glycerol3P_DH"/>
    <property type="match status" value="1"/>
</dbReference>
<evidence type="ECO:0000256" key="7">
    <source>
        <dbReference type="PIRSR" id="PIRSR000114-3"/>
    </source>
</evidence>
<dbReference type="SUPFAM" id="SSF48179">
    <property type="entry name" value="6-phosphogluconate dehydrogenase C-terminal domain-like"/>
    <property type="match status" value="1"/>
</dbReference>
<dbReference type="InterPro" id="IPR008927">
    <property type="entry name" value="6-PGluconate_DH-like_C_sf"/>
</dbReference>
<reference evidence="12" key="1">
    <citation type="submission" date="2023-06" db="EMBL/GenBank/DDBJ databases">
        <authorList>
            <consortium name="Lawrence Berkeley National Laboratory"/>
            <person name="Ahrendt S."/>
            <person name="Sahu N."/>
            <person name="Indic B."/>
            <person name="Wong-Bajracharya J."/>
            <person name="Merenyi Z."/>
            <person name="Ke H.-M."/>
            <person name="Monk M."/>
            <person name="Kocsube S."/>
            <person name="Drula E."/>
            <person name="Lipzen A."/>
            <person name="Balint B."/>
            <person name="Henrissat B."/>
            <person name="Andreopoulos B."/>
            <person name="Martin F.M."/>
            <person name="Harder C.B."/>
            <person name="Rigling D."/>
            <person name="Ford K.L."/>
            <person name="Foster G.D."/>
            <person name="Pangilinan J."/>
            <person name="Papanicolaou A."/>
            <person name="Barry K."/>
            <person name="LaButti K."/>
            <person name="Viragh M."/>
            <person name="Koriabine M."/>
            <person name="Yan M."/>
            <person name="Riley R."/>
            <person name="Champramary S."/>
            <person name="Plett K.L."/>
            <person name="Tsai I.J."/>
            <person name="Slot J."/>
            <person name="Sipos G."/>
            <person name="Plett J."/>
            <person name="Nagy L.G."/>
            <person name="Grigoriev I.V."/>
        </authorList>
    </citation>
    <scope>NUCLEOTIDE SEQUENCE</scope>
    <source>
        <strain evidence="12">HWK02</strain>
    </source>
</reference>
<evidence type="ECO:0000259" key="11">
    <source>
        <dbReference type="Pfam" id="PF07479"/>
    </source>
</evidence>
<dbReference type="Gene3D" id="3.40.50.720">
    <property type="entry name" value="NAD(P)-binding Rossmann-like Domain"/>
    <property type="match status" value="1"/>
</dbReference>
<dbReference type="SUPFAM" id="SSF51735">
    <property type="entry name" value="NAD(P)-binding Rossmann-fold domains"/>
    <property type="match status" value="1"/>
</dbReference>
<keyword evidence="2 8" id="KW-0560">Oxidoreductase</keyword>
<dbReference type="GO" id="GO:0051287">
    <property type="term" value="F:NAD binding"/>
    <property type="evidence" value="ECO:0007669"/>
    <property type="project" value="UniProtKB-UniRule"/>
</dbReference>
<feature type="binding site" evidence="7">
    <location>
        <position position="193"/>
    </location>
    <ligand>
        <name>NAD(+)</name>
        <dbReference type="ChEBI" id="CHEBI:57540"/>
    </ligand>
</feature>
<evidence type="ECO:0000313" key="13">
    <source>
        <dbReference type="Proteomes" id="UP001175228"/>
    </source>
</evidence>
<feature type="binding site" evidence="7">
    <location>
        <position position="347"/>
    </location>
    <ligand>
        <name>NAD(+)</name>
        <dbReference type="ChEBI" id="CHEBI:57540"/>
    </ligand>
</feature>
<sequence>MAPFITKFEPYEPEEYVVDKKNGTKSPARLEKIAIVGSGSWGTALARVAALNAAEREGFDPEVRIWVREHEVPGRGKLTDIFNRTHQNERYLPNVDLPENLVAVPSLKETVRNASLILIVVPHQYLPGILEELKEPGLISSRARAISAIKGVEVVIQKDEQGNNNTAEIYTYPSVIEKELGIPCTALGGANIALDVGRGEFCETTIGVPSAKDAALWHAVFDGPTFRVHPIEDVAGVSLSGALKNVVALAAGFVDGMGLGGNTKAAILRIGLLEMSTFTLEFFPGSSPLTFSHHSAGVADLITTSFGGRNRKCAEAFIKSKPQYSGEQQGKSFEQLEQELLNGQKLQGTLTSQEVFEFLEARGRLEGYPLFEKVYRIAFEEMDPKRLFEDL</sequence>
<comment type="caution">
    <text evidence="12">The sequence shown here is derived from an EMBL/GenBank/DDBJ whole genome shotgun (WGS) entry which is preliminary data.</text>
</comment>
<feature type="binding site" evidence="6">
    <location>
        <begin position="309"/>
        <end position="310"/>
    </location>
    <ligand>
        <name>substrate</name>
    </ligand>
</feature>
<dbReference type="GO" id="GO:0042803">
    <property type="term" value="F:protein homodimerization activity"/>
    <property type="evidence" value="ECO:0007669"/>
    <property type="project" value="InterPro"/>
</dbReference>
<dbReference type="GO" id="GO:0005829">
    <property type="term" value="C:cytosol"/>
    <property type="evidence" value="ECO:0007669"/>
    <property type="project" value="TreeGrafter"/>
</dbReference>
<dbReference type="Gene3D" id="1.10.1040.10">
    <property type="entry name" value="N-(1-d-carboxylethyl)-l-norvaline Dehydrogenase, domain 2"/>
    <property type="match status" value="1"/>
</dbReference>
<dbReference type="EMBL" id="JAUEPU010000021">
    <property type="protein sequence ID" value="KAK0494293.1"/>
    <property type="molecule type" value="Genomic_DNA"/>
</dbReference>
<evidence type="ECO:0000256" key="6">
    <source>
        <dbReference type="PIRSR" id="PIRSR000114-2"/>
    </source>
</evidence>
<feature type="binding site" evidence="7">
    <location>
        <position position="345"/>
    </location>
    <ligand>
        <name>NAD(+)</name>
        <dbReference type="ChEBI" id="CHEBI:57540"/>
    </ligand>
</feature>
<dbReference type="PROSITE" id="PS00957">
    <property type="entry name" value="NAD_G3PDH"/>
    <property type="match status" value="1"/>
</dbReference>
<evidence type="ECO:0000256" key="9">
    <source>
        <dbReference type="RuleBase" id="RU361243"/>
    </source>
</evidence>
<comment type="catalytic activity">
    <reaction evidence="4 9">
        <text>sn-glycerol 3-phosphate + NAD(+) = dihydroxyacetone phosphate + NADH + H(+)</text>
        <dbReference type="Rhea" id="RHEA:11092"/>
        <dbReference type="ChEBI" id="CHEBI:15378"/>
        <dbReference type="ChEBI" id="CHEBI:57540"/>
        <dbReference type="ChEBI" id="CHEBI:57597"/>
        <dbReference type="ChEBI" id="CHEBI:57642"/>
        <dbReference type="ChEBI" id="CHEBI:57945"/>
        <dbReference type="EC" id="1.1.1.8"/>
    </reaction>
</comment>
<dbReference type="GO" id="GO:0005634">
    <property type="term" value="C:nucleus"/>
    <property type="evidence" value="ECO:0007669"/>
    <property type="project" value="TreeGrafter"/>
</dbReference>
<dbReference type="AlphaFoldDB" id="A0AA39UMI5"/>
<protein>
    <recommendedName>
        <fullName evidence="9">Glycerol-3-phosphate dehydrogenase [NAD(+)]</fullName>
        <ecNumber evidence="9">1.1.1.8</ecNumber>
    </recommendedName>
</protein>
<evidence type="ECO:0000259" key="10">
    <source>
        <dbReference type="Pfam" id="PF01210"/>
    </source>
</evidence>
<dbReference type="Pfam" id="PF01210">
    <property type="entry name" value="NAD_Gly3P_dh_N"/>
    <property type="match status" value="1"/>
</dbReference>
<name>A0AA39UMI5_9AGAR</name>
<keyword evidence="3 7" id="KW-0520">NAD</keyword>
<feature type="binding site" evidence="7">
    <location>
        <begin position="37"/>
        <end position="42"/>
    </location>
    <ligand>
        <name>NAD(+)</name>
        <dbReference type="ChEBI" id="CHEBI:57540"/>
    </ligand>
</feature>
<dbReference type="InterPro" id="IPR006109">
    <property type="entry name" value="G3P_DH_NAD-dep_C"/>
</dbReference>
<comment type="similarity">
    <text evidence="1 8">Belongs to the NAD-dependent glycerol-3-phosphate dehydrogenase family.</text>
</comment>
<evidence type="ECO:0000256" key="2">
    <source>
        <dbReference type="ARBA" id="ARBA00023002"/>
    </source>
</evidence>
<dbReference type="InterPro" id="IPR013328">
    <property type="entry name" value="6PGD_dom2"/>
</dbReference>
<evidence type="ECO:0000313" key="12">
    <source>
        <dbReference type="EMBL" id="KAK0494293.1"/>
    </source>
</evidence>
<keyword evidence="13" id="KW-1185">Reference proteome</keyword>
<evidence type="ECO:0000256" key="5">
    <source>
        <dbReference type="PIRSR" id="PIRSR000114-1"/>
    </source>
</evidence>
<evidence type="ECO:0000256" key="8">
    <source>
        <dbReference type="RuleBase" id="RU000437"/>
    </source>
</evidence>
<dbReference type="InterPro" id="IPR017751">
    <property type="entry name" value="G3P_DH_NAD-dep_euk"/>
</dbReference>
<dbReference type="InterPro" id="IPR006168">
    <property type="entry name" value="G3P_DH_NAD-dep"/>
</dbReference>
<dbReference type="FunFam" id="1.10.1040.10:FF:000004">
    <property type="entry name" value="Glycerol-3-phosphate dehydrogenase [NAD(+)]"/>
    <property type="match status" value="1"/>
</dbReference>
<evidence type="ECO:0000256" key="3">
    <source>
        <dbReference type="ARBA" id="ARBA00023027"/>
    </source>
</evidence>
<dbReference type="GO" id="GO:0141152">
    <property type="term" value="F:glycerol-3-phosphate dehydrogenase (NAD+) activity"/>
    <property type="evidence" value="ECO:0007669"/>
    <property type="project" value="UniProtKB-UniRule"/>
</dbReference>
<feature type="binding site" evidence="7">
    <location>
        <position position="309"/>
    </location>
    <ligand>
        <name>NAD(+)</name>
        <dbReference type="ChEBI" id="CHEBI:57540"/>
    </ligand>
</feature>
<dbReference type="PANTHER" id="PTHR11728">
    <property type="entry name" value="GLYCEROL-3-PHOSPHATE DEHYDROGENASE"/>
    <property type="match status" value="1"/>
</dbReference>
<evidence type="ECO:0000256" key="1">
    <source>
        <dbReference type="ARBA" id="ARBA00011009"/>
    </source>
</evidence>
<gene>
    <name evidence="12" type="ORF">EDD18DRAFT_1310414</name>
</gene>
<evidence type="ECO:0000256" key="4">
    <source>
        <dbReference type="ARBA" id="ARBA00048683"/>
    </source>
</evidence>
<dbReference type="PIRSF" id="PIRSF000114">
    <property type="entry name" value="Glycerol-3-P_dh"/>
    <property type="match status" value="1"/>
</dbReference>
<feature type="domain" description="Glycerol-3-phosphate dehydrogenase NAD-dependent C-terminal" evidence="11">
    <location>
        <begin position="233"/>
        <end position="388"/>
    </location>
</feature>
<dbReference type="GO" id="GO:0005975">
    <property type="term" value="P:carbohydrate metabolic process"/>
    <property type="evidence" value="ECO:0007669"/>
    <property type="project" value="InterPro"/>
</dbReference>
<feature type="domain" description="Glycerol-3-phosphate dehydrogenase NAD-dependent N-terminal" evidence="10">
    <location>
        <begin position="32"/>
        <end position="210"/>
    </location>
</feature>
<proteinExistence type="inferred from homology"/>
<dbReference type="Proteomes" id="UP001175228">
    <property type="component" value="Unassembled WGS sequence"/>
</dbReference>
<dbReference type="PRINTS" id="PR00077">
    <property type="entry name" value="GPDHDRGNASE"/>
</dbReference>
<dbReference type="InterPro" id="IPR036291">
    <property type="entry name" value="NAD(P)-bd_dom_sf"/>
</dbReference>